<keyword evidence="2" id="KW-0540">Nuclease</keyword>
<keyword evidence="3" id="KW-1185">Reference proteome</keyword>
<dbReference type="Gene3D" id="3.90.1570.10">
    <property type="entry name" value="tt1808, chain A"/>
    <property type="match status" value="1"/>
</dbReference>
<dbReference type="InterPro" id="IPR012296">
    <property type="entry name" value="Nuclease_put_TT1808"/>
</dbReference>
<feature type="domain" description="Putative restriction endonuclease" evidence="1">
    <location>
        <begin position="36"/>
        <end position="181"/>
    </location>
</feature>
<dbReference type="InterPro" id="IPR011335">
    <property type="entry name" value="Restrct_endonuc-II-like"/>
</dbReference>
<name>A0A928VML6_9CYAN</name>
<organism evidence="2 3">
    <name type="scientific">Romeriopsis navalis LEGE 11480</name>
    <dbReference type="NCBI Taxonomy" id="2777977"/>
    <lineage>
        <taxon>Bacteria</taxon>
        <taxon>Bacillati</taxon>
        <taxon>Cyanobacteriota</taxon>
        <taxon>Cyanophyceae</taxon>
        <taxon>Leptolyngbyales</taxon>
        <taxon>Leptolyngbyaceae</taxon>
        <taxon>Romeriopsis</taxon>
        <taxon>Romeriopsis navalis</taxon>
    </lineage>
</organism>
<keyword evidence="2" id="KW-0378">Hydrolase</keyword>
<dbReference type="PANTHER" id="PTHR47152:SF3">
    <property type="entry name" value="SLR1613 PROTEIN"/>
    <property type="match status" value="1"/>
</dbReference>
<reference evidence="2" key="1">
    <citation type="submission" date="2020-10" db="EMBL/GenBank/DDBJ databases">
        <authorList>
            <person name="Castelo-Branco R."/>
            <person name="Eusebio N."/>
            <person name="Adriana R."/>
            <person name="Vieira A."/>
            <person name="Brugerolle De Fraissinette N."/>
            <person name="Rezende De Castro R."/>
            <person name="Schneider M.P."/>
            <person name="Vasconcelos V."/>
            <person name="Leao P.N."/>
        </authorList>
    </citation>
    <scope>NUCLEOTIDE SEQUENCE</scope>
    <source>
        <strain evidence="2">LEGE 11480</strain>
    </source>
</reference>
<sequence>MVSAISRLAQAATVSNPSRPLQGLAGAVLLQNLSWDALEKLDVDLVGTGARLTYLDGYLEIMSPPSEAHEVPKKTIAQLLEAYMRLKQIRFYGRGSTTIGLKTLGARKEPDESYCIGERKQIPDFALEVTVTSGGIDVLEIYKRVGVSEVWFWEDGVILIYCLREAGYELVNKSELLPNLDIRSLEFHSRMADQYDAINAFIESLNPAS</sequence>
<comment type="caution">
    <text evidence="2">The sequence shown here is derived from an EMBL/GenBank/DDBJ whole genome shotgun (WGS) entry which is preliminary data.</text>
</comment>
<dbReference type="EMBL" id="JADEXQ010000007">
    <property type="protein sequence ID" value="MBE9028769.1"/>
    <property type="molecule type" value="Genomic_DNA"/>
</dbReference>
<dbReference type="Proteomes" id="UP000625316">
    <property type="component" value="Unassembled WGS sequence"/>
</dbReference>
<proteinExistence type="predicted"/>
<dbReference type="GO" id="GO:0004519">
    <property type="term" value="F:endonuclease activity"/>
    <property type="evidence" value="ECO:0007669"/>
    <property type="project" value="UniProtKB-KW"/>
</dbReference>
<protein>
    <submittedName>
        <fullName evidence="2">Uma2 family endonuclease</fullName>
    </submittedName>
</protein>
<evidence type="ECO:0000313" key="3">
    <source>
        <dbReference type="Proteomes" id="UP000625316"/>
    </source>
</evidence>
<dbReference type="CDD" id="cd06260">
    <property type="entry name" value="DUF820-like"/>
    <property type="match status" value="1"/>
</dbReference>
<dbReference type="Pfam" id="PF05685">
    <property type="entry name" value="Uma2"/>
    <property type="match status" value="1"/>
</dbReference>
<dbReference type="PANTHER" id="PTHR47152">
    <property type="entry name" value="SLR2084 PROTEIN-RELATED"/>
    <property type="match status" value="1"/>
</dbReference>
<dbReference type="SUPFAM" id="SSF52980">
    <property type="entry name" value="Restriction endonuclease-like"/>
    <property type="match status" value="1"/>
</dbReference>
<dbReference type="InterPro" id="IPR008538">
    <property type="entry name" value="Uma2"/>
</dbReference>
<accession>A0A928VML6</accession>
<evidence type="ECO:0000313" key="2">
    <source>
        <dbReference type="EMBL" id="MBE9028769.1"/>
    </source>
</evidence>
<keyword evidence="2" id="KW-0255">Endonuclease</keyword>
<dbReference type="RefSeq" id="WP_264323593.1">
    <property type="nucleotide sequence ID" value="NZ_JADEXQ010000007.1"/>
</dbReference>
<evidence type="ECO:0000259" key="1">
    <source>
        <dbReference type="Pfam" id="PF05685"/>
    </source>
</evidence>
<gene>
    <name evidence="2" type="ORF">IQ266_03220</name>
</gene>
<dbReference type="AlphaFoldDB" id="A0A928VML6"/>